<dbReference type="Proteomes" id="UP000199695">
    <property type="component" value="Unassembled WGS sequence"/>
</dbReference>
<dbReference type="Pfam" id="PF01541">
    <property type="entry name" value="GIY-YIG"/>
    <property type="match status" value="1"/>
</dbReference>
<dbReference type="RefSeq" id="WP_089964539.1">
    <property type="nucleotide sequence ID" value="NZ_FOCQ01000001.1"/>
</dbReference>
<dbReference type="CDD" id="cd10451">
    <property type="entry name" value="GIY-YIG_LuxR_like"/>
    <property type="match status" value="1"/>
</dbReference>
<evidence type="ECO:0000313" key="3">
    <source>
        <dbReference type="Proteomes" id="UP000199695"/>
    </source>
</evidence>
<sequence length="120" mass="14060">MDRKKELKLQFKESKPHAGVYQIKNTQNQKIFVGSTMNLKTLNGKRFELNAGTSPNKSLQNEWKKYGEEAFVFEVLEVLKEKKDGPFNKKEALKSLEKKWLDRLQPYGDHGYNRKPDIET</sequence>
<dbReference type="InterPro" id="IPR035901">
    <property type="entry name" value="GIY-YIG_endonuc_sf"/>
</dbReference>
<reference evidence="2 3" key="1">
    <citation type="submission" date="2016-10" db="EMBL/GenBank/DDBJ databases">
        <authorList>
            <person name="de Groot N.N."/>
        </authorList>
    </citation>
    <scope>NUCLEOTIDE SEQUENCE [LARGE SCALE GENOMIC DNA]</scope>
    <source>
        <strain evidence="2 3">DSM 46701</strain>
    </source>
</reference>
<keyword evidence="2" id="KW-0540">Nuclease</keyword>
<dbReference type="SUPFAM" id="SSF82771">
    <property type="entry name" value="GIY-YIG endonuclease"/>
    <property type="match status" value="1"/>
</dbReference>
<accession>A0A1H8APY1</accession>
<evidence type="ECO:0000259" key="1">
    <source>
        <dbReference type="Pfam" id="PF01541"/>
    </source>
</evidence>
<keyword evidence="2" id="KW-0255">Endonuclease</keyword>
<dbReference type="EMBL" id="FOCQ01000001">
    <property type="protein sequence ID" value="SEM72034.1"/>
    <property type="molecule type" value="Genomic_DNA"/>
</dbReference>
<keyword evidence="3" id="KW-1185">Reference proteome</keyword>
<protein>
    <submittedName>
        <fullName evidence="2">Group I intron endonuclease</fullName>
    </submittedName>
</protein>
<dbReference type="InterPro" id="IPR000305">
    <property type="entry name" value="GIY-YIG_endonuc"/>
</dbReference>
<proteinExistence type="predicted"/>
<dbReference type="AlphaFoldDB" id="A0A1H8APY1"/>
<dbReference type="STRING" id="1173111.SAMN05444955_101249"/>
<evidence type="ECO:0000313" key="2">
    <source>
        <dbReference type="EMBL" id="SEM72034.1"/>
    </source>
</evidence>
<organism evidence="2 3">
    <name type="scientific">Lihuaxuella thermophila</name>
    <dbReference type="NCBI Taxonomy" id="1173111"/>
    <lineage>
        <taxon>Bacteria</taxon>
        <taxon>Bacillati</taxon>
        <taxon>Bacillota</taxon>
        <taxon>Bacilli</taxon>
        <taxon>Bacillales</taxon>
        <taxon>Thermoactinomycetaceae</taxon>
        <taxon>Lihuaxuella</taxon>
    </lineage>
</organism>
<dbReference type="Gene3D" id="3.40.1440.10">
    <property type="entry name" value="GIY-YIG endonuclease"/>
    <property type="match status" value="1"/>
</dbReference>
<feature type="domain" description="GIY-YIG" evidence="1">
    <location>
        <begin position="18"/>
        <end position="110"/>
    </location>
</feature>
<dbReference type="OrthoDB" id="9134286at2"/>
<dbReference type="GO" id="GO:0004519">
    <property type="term" value="F:endonuclease activity"/>
    <property type="evidence" value="ECO:0007669"/>
    <property type="project" value="UniProtKB-KW"/>
</dbReference>
<keyword evidence="2" id="KW-0378">Hydrolase</keyword>
<name>A0A1H8APY1_9BACL</name>
<gene>
    <name evidence="2" type="ORF">SAMN05444955_101249</name>
</gene>